<dbReference type="EMBL" id="JAELVM010000001">
    <property type="protein sequence ID" value="MBL1220298.1"/>
    <property type="molecule type" value="Genomic_DNA"/>
</dbReference>
<organism evidence="1 2">
    <name type="scientific">Chryseobacterium endalhagicum</name>
    <dbReference type="NCBI Taxonomy" id="2797638"/>
    <lineage>
        <taxon>Bacteria</taxon>
        <taxon>Pseudomonadati</taxon>
        <taxon>Bacteroidota</taxon>
        <taxon>Flavobacteriia</taxon>
        <taxon>Flavobacteriales</taxon>
        <taxon>Weeksellaceae</taxon>
        <taxon>Chryseobacterium group</taxon>
        <taxon>Chryseobacterium</taxon>
    </lineage>
</organism>
<dbReference type="Pfam" id="PF10117">
    <property type="entry name" value="McrBC"/>
    <property type="match status" value="1"/>
</dbReference>
<accession>A0ABS1QCF7</accession>
<dbReference type="PANTHER" id="PTHR38733:SF1">
    <property type="entry name" value="TYPE IV METHYL-DIRECTED RESTRICTION ENZYME ECOKMCRBC"/>
    <property type="match status" value="1"/>
</dbReference>
<reference evidence="1 2" key="1">
    <citation type="submission" date="2020-12" db="EMBL/GenBank/DDBJ databases">
        <title>Chryseobacterium endoalhailicus sp. nov., isolated from seed of leguminous plant.</title>
        <authorList>
            <person name="Zhang X."/>
        </authorList>
    </citation>
    <scope>NUCLEOTIDE SEQUENCE [LARGE SCALE GENOMIC DNA]</scope>
    <source>
        <strain evidence="1 2">L7</strain>
    </source>
</reference>
<dbReference type="InterPro" id="IPR019292">
    <property type="entry name" value="McrC"/>
</dbReference>
<evidence type="ECO:0000313" key="2">
    <source>
        <dbReference type="Proteomes" id="UP000661696"/>
    </source>
</evidence>
<dbReference type="Proteomes" id="UP000661696">
    <property type="component" value="Unassembled WGS sequence"/>
</dbReference>
<dbReference type="RefSeq" id="WP_202089625.1">
    <property type="nucleotide sequence ID" value="NZ_JAELVM010000001.1"/>
</dbReference>
<evidence type="ECO:0000313" key="1">
    <source>
        <dbReference type="EMBL" id="MBL1220298.1"/>
    </source>
</evidence>
<comment type="caution">
    <text evidence="1">The sequence shown here is derived from an EMBL/GenBank/DDBJ whole genome shotgun (WGS) entry which is preliminary data.</text>
</comment>
<dbReference type="PANTHER" id="PTHR38733">
    <property type="entry name" value="PROTEIN MCRC"/>
    <property type="match status" value="1"/>
</dbReference>
<proteinExistence type="predicted"/>
<gene>
    <name evidence="1" type="ORF">JET18_05580</name>
</gene>
<keyword evidence="2" id="KW-1185">Reference proteome</keyword>
<sequence length="455" mass="53758">MLHISEHFEYYNRDHLGAFRKLQDWETYFDHDILQEIIYFDIHEKRRCIEILLKKETEDHQYACSISSSYFIGLDRLPGFGFSVYIEPKLNNANQQINYIEMLLEALKEPENFEHLDNLVTTKLNDEWIEIENHLQPVLTPFLIAQFLSVTKSIMKKGLKKSYYDVEENLNNKIKGKIMVGQQIRENLLKNRLTKTACKFQNFGYDIEVNQFLKYVMSRISSSLDTYHSIKDSLSPIMKYCMGGFQQVSHKSFTSLKYKEKNPFYKNYNLAVNLGNQILALQDYNISRKSNKEKCTHPPFWIDMSKLFELYVYRQLREKFPGKGEVKYHNKYNRQELDFIINSQDTKAVVDAKYKPRYRNGNPSMEDARQLAGYTRLRKVYDELGISDDQLIPAYFIYPENLPELTLPENTDHVSEDVFDDCNTHLSLVDRKAVRSSTTYKQMYMQAVDLPFTNV</sequence>
<evidence type="ECO:0008006" key="3">
    <source>
        <dbReference type="Google" id="ProtNLM"/>
    </source>
</evidence>
<protein>
    <recommendedName>
        <fullName evidence="3">Restriction endonuclease</fullName>
    </recommendedName>
</protein>
<name>A0ABS1QCF7_9FLAO</name>